<evidence type="ECO:0000256" key="4">
    <source>
        <dbReference type="ARBA" id="ARBA00022576"/>
    </source>
</evidence>
<dbReference type="NCBIfam" id="TIGR01141">
    <property type="entry name" value="hisC"/>
    <property type="match status" value="1"/>
</dbReference>
<dbReference type="Gene3D" id="3.40.640.10">
    <property type="entry name" value="Type I PLP-dependent aspartate aminotransferase-like (Major domain)"/>
    <property type="match status" value="1"/>
</dbReference>
<keyword evidence="6 8" id="KW-0663">Pyridoxal phosphate</keyword>
<dbReference type="Pfam" id="PF00155">
    <property type="entry name" value="Aminotran_1_2"/>
    <property type="match status" value="1"/>
</dbReference>
<evidence type="ECO:0000256" key="1">
    <source>
        <dbReference type="ARBA" id="ARBA00001933"/>
    </source>
</evidence>
<dbReference type="UniPathway" id="UPA00031">
    <property type="reaction ID" value="UER00012"/>
</dbReference>
<dbReference type="InterPro" id="IPR005861">
    <property type="entry name" value="HisP_aminotrans"/>
</dbReference>
<dbReference type="GO" id="GO:0030170">
    <property type="term" value="F:pyridoxal phosphate binding"/>
    <property type="evidence" value="ECO:0007669"/>
    <property type="project" value="InterPro"/>
</dbReference>
<dbReference type="GO" id="GO:0000105">
    <property type="term" value="P:L-histidine biosynthetic process"/>
    <property type="evidence" value="ECO:0007669"/>
    <property type="project" value="UniProtKB-UniRule"/>
</dbReference>
<evidence type="ECO:0000259" key="10">
    <source>
        <dbReference type="Pfam" id="PF00155"/>
    </source>
</evidence>
<dbReference type="eggNOG" id="COG0079">
    <property type="taxonomic scope" value="Bacteria"/>
</dbReference>
<accession>A0A1I0I336</accession>
<evidence type="ECO:0000256" key="3">
    <source>
        <dbReference type="ARBA" id="ARBA00011738"/>
    </source>
</evidence>
<sequence length="350" mass="39364">MSSYMNSRFRNLSPYTPGEQPQGRKYVKLNTNESPFPPSEGVLEAVNRSEAELLRLYSDPTSDPVKNVLAERYEVEPDQVFVTNGSDEALNYAFMAFGEDGIAFADVTYGFYGVIADFNGLRSRIIPLEEDMTLDPDKYKGIHMACVIANPNAPTGLMVPVDRIAGIAASDPSHVVIVDEAYVDFGGESAVRLIREYKNILVVHTFSKSRSLAGARVGYAIGDEALIRDLETLKYSSNPYNVNRISMAAAVAAVKDGEYYRKNCRTIMENRAWTVEELRKLGFSCRDSLTNFVFAEHPDMDGRKLYLDLKERGILVRHFDSERISNYNRITIGTREQMEFLISTIRELQG</sequence>
<evidence type="ECO:0000256" key="2">
    <source>
        <dbReference type="ARBA" id="ARBA00005011"/>
    </source>
</evidence>
<comment type="cofactor">
    <cofactor evidence="1 8">
        <name>pyridoxal 5'-phosphate</name>
        <dbReference type="ChEBI" id="CHEBI:597326"/>
    </cofactor>
</comment>
<reference evidence="11 12" key="1">
    <citation type="submission" date="2016-10" db="EMBL/GenBank/DDBJ databases">
        <authorList>
            <person name="de Groot N.N."/>
        </authorList>
    </citation>
    <scope>NUCLEOTIDE SEQUENCE [LARGE SCALE GENOMIC DNA]</scope>
    <source>
        <strain evidence="11 12">KH1P1</strain>
    </source>
</reference>
<evidence type="ECO:0000256" key="7">
    <source>
        <dbReference type="ARBA" id="ARBA00047481"/>
    </source>
</evidence>
<dbReference type="Gene3D" id="3.90.1150.10">
    <property type="entry name" value="Aspartate Aminotransferase, domain 1"/>
    <property type="match status" value="1"/>
</dbReference>
<keyword evidence="8" id="KW-0028">Amino-acid biosynthesis</keyword>
<dbReference type="PROSITE" id="PS00599">
    <property type="entry name" value="AA_TRANSFER_CLASS_2"/>
    <property type="match status" value="1"/>
</dbReference>
<dbReference type="InterPro" id="IPR015424">
    <property type="entry name" value="PyrdxlP-dep_Trfase"/>
</dbReference>
<comment type="catalytic activity">
    <reaction evidence="7 8">
        <text>L-histidinol phosphate + 2-oxoglutarate = 3-(imidazol-4-yl)-2-oxopropyl phosphate + L-glutamate</text>
        <dbReference type="Rhea" id="RHEA:23744"/>
        <dbReference type="ChEBI" id="CHEBI:16810"/>
        <dbReference type="ChEBI" id="CHEBI:29985"/>
        <dbReference type="ChEBI" id="CHEBI:57766"/>
        <dbReference type="ChEBI" id="CHEBI:57980"/>
        <dbReference type="EC" id="2.6.1.9"/>
    </reaction>
</comment>
<dbReference type="AlphaFoldDB" id="A0A1I0I336"/>
<evidence type="ECO:0000256" key="9">
    <source>
        <dbReference type="SAM" id="MobiDB-lite"/>
    </source>
</evidence>
<keyword evidence="4 8" id="KW-0032">Aminotransferase</keyword>
<gene>
    <name evidence="8" type="primary">hisC</name>
    <name evidence="11" type="ORF">SAMN04487771_10665</name>
</gene>
<dbReference type="InterPro" id="IPR015422">
    <property type="entry name" value="PyrdxlP-dep_Trfase_small"/>
</dbReference>
<dbReference type="PANTHER" id="PTHR43643:SF3">
    <property type="entry name" value="HISTIDINOL-PHOSPHATE AMINOTRANSFERASE"/>
    <property type="match status" value="1"/>
</dbReference>
<evidence type="ECO:0000256" key="6">
    <source>
        <dbReference type="ARBA" id="ARBA00022898"/>
    </source>
</evidence>
<comment type="similarity">
    <text evidence="8">Belongs to the class-II pyridoxal-phosphate-dependent aminotransferase family. Histidinol-phosphate aminotransferase subfamily.</text>
</comment>
<dbReference type="InterPro" id="IPR050106">
    <property type="entry name" value="HistidinolP_aminotransfase"/>
</dbReference>
<dbReference type="EC" id="2.6.1.9" evidence="8"/>
<evidence type="ECO:0000256" key="8">
    <source>
        <dbReference type="HAMAP-Rule" id="MF_01023"/>
    </source>
</evidence>
<dbReference type="GO" id="GO:0004400">
    <property type="term" value="F:histidinol-phosphate transaminase activity"/>
    <property type="evidence" value="ECO:0007669"/>
    <property type="project" value="UniProtKB-UniRule"/>
</dbReference>
<name>A0A1I0I336_9FIRM</name>
<dbReference type="OrthoDB" id="9813612at2"/>
<feature type="region of interest" description="Disordered" evidence="9">
    <location>
        <begin position="1"/>
        <end position="40"/>
    </location>
</feature>
<dbReference type="STRING" id="1526.SAMN02910262_01039"/>
<dbReference type="CDD" id="cd00609">
    <property type="entry name" value="AAT_like"/>
    <property type="match status" value="1"/>
</dbReference>
<evidence type="ECO:0000256" key="5">
    <source>
        <dbReference type="ARBA" id="ARBA00022679"/>
    </source>
</evidence>
<keyword evidence="12" id="KW-1185">Reference proteome</keyword>
<comment type="subunit">
    <text evidence="3 8">Homodimer.</text>
</comment>
<dbReference type="SUPFAM" id="SSF53383">
    <property type="entry name" value="PLP-dependent transferases"/>
    <property type="match status" value="1"/>
</dbReference>
<dbReference type="EMBL" id="FOIL01000066">
    <property type="protein sequence ID" value="SET90884.1"/>
    <property type="molecule type" value="Genomic_DNA"/>
</dbReference>
<dbReference type="Proteomes" id="UP000199820">
    <property type="component" value="Unassembled WGS sequence"/>
</dbReference>
<evidence type="ECO:0000313" key="12">
    <source>
        <dbReference type="Proteomes" id="UP000199820"/>
    </source>
</evidence>
<organism evidence="11 12">
    <name type="scientific">[Clostridium] aminophilum</name>
    <dbReference type="NCBI Taxonomy" id="1526"/>
    <lineage>
        <taxon>Bacteria</taxon>
        <taxon>Bacillati</taxon>
        <taxon>Bacillota</taxon>
        <taxon>Clostridia</taxon>
        <taxon>Lachnospirales</taxon>
        <taxon>Lachnospiraceae</taxon>
    </lineage>
</organism>
<dbReference type="RefSeq" id="WP_074650449.1">
    <property type="nucleotide sequence ID" value="NZ_JAWRHU010000014.1"/>
</dbReference>
<protein>
    <recommendedName>
        <fullName evidence="8">Histidinol-phosphate aminotransferase</fullName>
        <ecNumber evidence="8">2.6.1.9</ecNumber>
    </recommendedName>
    <alternativeName>
        <fullName evidence="8">Imidazole acetol-phosphate transaminase</fullName>
    </alternativeName>
</protein>
<feature type="modified residue" description="N6-(pyridoxal phosphate)lysine" evidence="8">
    <location>
        <position position="208"/>
    </location>
</feature>
<evidence type="ECO:0000313" key="11">
    <source>
        <dbReference type="EMBL" id="SET90884.1"/>
    </source>
</evidence>
<dbReference type="InterPro" id="IPR001917">
    <property type="entry name" value="Aminotrans_II_pyridoxalP_BS"/>
</dbReference>
<keyword evidence="8" id="KW-0368">Histidine biosynthesis</keyword>
<feature type="domain" description="Aminotransferase class I/classII large" evidence="10">
    <location>
        <begin position="25"/>
        <end position="345"/>
    </location>
</feature>
<dbReference type="HAMAP" id="MF_01023">
    <property type="entry name" value="HisC_aminotrans_2"/>
    <property type="match status" value="1"/>
</dbReference>
<dbReference type="InterPro" id="IPR004839">
    <property type="entry name" value="Aminotransferase_I/II_large"/>
</dbReference>
<feature type="compositionally biased region" description="Polar residues" evidence="9">
    <location>
        <begin position="1"/>
        <end position="14"/>
    </location>
</feature>
<dbReference type="InterPro" id="IPR015421">
    <property type="entry name" value="PyrdxlP-dep_Trfase_major"/>
</dbReference>
<dbReference type="PANTHER" id="PTHR43643">
    <property type="entry name" value="HISTIDINOL-PHOSPHATE AMINOTRANSFERASE 2"/>
    <property type="match status" value="1"/>
</dbReference>
<comment type="pathway">
    <text evidence="2 8">Amino-acid biosynthesis; L-histidine biosynthesis; L-histidine from 5-phospho-alpha-D-ribose 1-diphosphate: step 7/9.</text>
</comment>
<proteinExistence type="inferred from homology"/>
<keyword evidence="5 8" id="KW-0808">Transferase</keyword>